<feature type="binding site" evidence="4">
    <location>
        <position position="148"/>
    </location>
    <ligand>
        <name>Zn(2+)</name>
        <dbReference type="ChEBI" id="CHEBI:29105"/>
    </ligand>
</feature>
<evidence type="ECO:0000259" key="5">
    <source>
        <dbReference type="PROSITE" id="PS50305"/>
    </source>
</evidence>
<evidence type="ECO:0000256" key="2">
    <source>
        <dbReference type="ARBA" id="ARBA00022679"/>
    </source>
</evidence>
<feature type="active site" description="Proton acceptor" evidence="4">
    <location>
        <position position="122"/>
    </location>
</feature>
<feature type="binding site" evidence="4">
    <location>
        <position position="133"/>
    </location>
    <ligand>
        <name>Zn(2+)</name>
        <dbReference type="ChEBI" id="CHEBI:29105"/>
    </ligand>
</feature>
<keyword evidence="4" id="KW-0479">Metal-binding</keyword>
<dbReference type="InterPro" id="IPR026591">
    <property type="entry name" value="Sirtuin_cat_small_dom_sf"/>
</dbReference>
<keyword evidence="7" id="KW-1185">Reference proteome</keyword>
<dbReference type="GO" id="GO:0046872">
    <property type="term" value="F:metal ion binding"/>
    <property type="evidence" value="ECO:0007669"/>
    <property type="project" value="UniProtKB-KW"/>
</dbReference>
<dbReference type="Pfam" id="PF02146">
    <property type="entry name" value="SIR2"/>
    <property type="match status" value="1"/>
</dbReference>
<dbReference type="AlphaFoldDB" id="A0A0R1HK23"/>
<dbReference type="EMBL" id="AZCX01000013">
    <property type="protein sequence ID" value="KRK46990.1"/>
    <property type="molecule type" value="Genomic_DNA"/>
</dbReference>
<keyword evidence="3" id="KW-0520">NAD</keyword>
<dbReference type="InterPro" id="IPR003000">
    <property type="entry name" value="Sirtuin"/>
</dbReference>
<dbReference type="PANTHER" id="PTHR11085">
    <property type="entry name" value="NAD-DEPENDENT PROTEIN DEACYLASE SIRTUIN-5, MITOCHONDRIAL-RELATED"/>
    <property type="match status" value="1"/>
</dbReference>
<dbReference type="Proteomes" id="UP000050911">
    <property type="component" value="Unassembled WGS sequence"/>
</dbReference>
<protein>
    <recommendedName>
        <fullName evidence="1">protein acetyllysine N-acetyltransferase</fullName>
        <ecNumber evidence="1">2.3.1.286</ecNumber>
    </recommendedName>
</protein>
<dbReference type="GO" id="GO:0070403">
    <property type="term" value="F:NAD+ binding"/>
    <property type="evidence" value="ECO:0007669"/>
    <property type="project" value="InterPro"/>
</dbReference>
<dbReference type="InterPro" id="IPR026590">
    <property type="entry name" value="Ssirtuin_cat_dom"/>
</dbReference>
<name>A0A0R1HK23_9LACO</name>
<sequence>MKKETSFMDERVQSQFDNAKHIVFLTGAGVSTPSGIPDYRSKQGLYTTHKNAEYYLSHTALVKEPDVFYHYVVDNLYKPEALPNVIHEKQATLTRLNRATIITQNIDGLYRKAGATHLIEFHGSLYRVYCQKCGREVDWRDYLKSPTHVGCGGRLRPDVVLYEEGLNEANVAHAVNAMSQADLVVITGTSMRVYPFAGLLDYRNPQATVIVINQEKLNFTFEPEMIQADAADFYRDLKVSSGDNTWKKDV</sequence>
<dbReference type="PATRIC" id="fig|1302272.5.peg.755"/>
<evidence type="ECO:0000256" key="4">
    <source>
        <dbReference type="PROSITE-ProRule" id="PRU00236"/>
    </source>
</evidence>
<evidence type="ECO:0000313" key="6">
    <source>
        <dbReference type="EMBL" id="KRK46990.1"/>
    </source>
</evidence>
<dbReference type="GO" id="GO:0017136">
    <property type="term" value="F:histone deacetylase activity, NAD-dependent"/>
    <property type="evidence" value="ECO:0007669"/>
    <property type="project" value="TreeGrafter"/>
</dbReference>
<accession>A0A0R1HK23</accession>
<evidence type="ECO:0000313" key="7">
    <source>
        <dbReference type="Proteomes" id="UP000050911"/>
    </source>
</evidence>
<comment type="caution">
    <text evidence="6">The sequence shown here is derived from an EMBL/GenBank/DDBJ whole genome shotgun (WGS) entry which is preliminary data.</text>
</comment>
<dbReference type="PROSITE" id="PS50305">
    <property type="entry name" value="SIRTUIN"/>
    <property type="match status" value="1"/>
</dbReference>
<keyword evidence="4" id="KW-0862">Zinc</keyword>
<evidence type="ECO:0000256" key="3">
    <source>
        <dbReference type="ARBA" id="ARBA00023027"/>
    </source>
</evidence>
<dbReference type="Gene3D" id="3.40.50.1220">
    <property type="entry name" value="TPP-binding domain"/>
    <property type="match status" value="1"/>
</dbReference>
<organism evidence="6 7">
    <name type="scientific">Secundilactobacillus kimchicus JCM 15530</name>
    <dbReference type="NCBI Taxonomy" id="1302272"/>
    <lineage>
        <taxon>Bacteria</taxon>
        <taxon>Bacillati</taxon>
        <taxon>Bacillota</taxon>
        <taxon>Bacilli</taxon>
        <taxon>Lactobacillales</taxon>
        <taxon>Lactobacillaceae</taxon>
        <taxon>Secundilactobacillus</taxon>
    </lineage>
</organism>
<dbReference type="Gene3D" id="3.30.1600.10">
    <property type="entry name" value="SIR2/SIRT2 'Small Domain"/>
    <property type="match status" value="1"/>
</dbReference>
<dbReference type="EC" id="2.3.1.286" evidence="1"/>
<dbReference type="STRING" id="1302272.FC96_GL000755"/>
<dbReference type="NCBIfam" id="NF001752">
    <property type="entry name" value="PRK00481.1-1"/>
    <property type="match status" value="1"/>
</dbReference>
<gene>
    <name evidence="6" type="ORF">FC96_GL000755</name>
</gene>
<dbReference type="SUPFAM" id="SSF52467">
    <property type="entry name" value="DHS-like NAD/FAD-binding domain"/>
    <property type="match status" value="1"/>
</dbReference>
<keyword evidence="2" id="KW-0808">Transferase</keyword>
<dbReference type="PANTHER" id="PTHR11085:SF4">
    <property type="entry name" value="NAD-DEPENDENT PROTEIN DEACYLASE"/>
    <property type="match status" value="1"/>
</dbReference>
<evidence type="ECO:0000256" key="1">
    <source>
        <dbReference type="ARBA" id="ARBA00012928"/>
    </source>
</evidence>
<dbReference type="InterPro" id="IPR029035">
    <property type="entry name" value="DHS-like_NAD/FAD-binding_dom"/>
</dbReference>
<reference evidence="6 7" key="1">
    <citation type="journal article" date="2015" name="Genome Announc.">
        <title>Expanding the biotechnology potential of lactobacilli through comparative genomics of 213 strains and associated genera.</title>
        <authorList>
            <person name="Sun Z."/>
            <person name="Harris H.M."/>
            <person name="McCann A."/>
            <person name="Guo C."/>
            <person name="Argimon S."/>
            <person name="Zhang W."/>
            <person name="Yang X."/>
            <person name="Jeffery I.B."/>
            <person name="Cooney J.C."/>
            <person name="Kagawa T.F."/>
            <person name="Liu W."/>
            <person name="Song Y."/>
            <person name="Salvetti E."/>
            <person name="Wrobel A."/>
            <person name="Rasinkangas P."/>
            <person name="Parkhill J."/>
            <person name="Rea M.C."/>
            <person name="O'Sullivan O."/>
            <person name="Ritari J."/>
            <person name="Douillard F.P."/>
            <person name="Paul Ross R."/>
            <person name="Yang R."/>
            <person name="Briner A.E."/>
            <person name="Felis G.E."/>
            <person name="de Vos W.M."/>
            <person name="Barrangou R."/>
            <person name="Klaenhammer T.R."/>
            <person name="Caufield P.W."/>
            <person name="Cui Y."/>
            <person name="Zhang H."/>
            <person name="O'Toole P.W."/>
        </authorList>
    </citation>
    <scope>NUCLEOTIDE SEQUENCE [LARGE SCALE GENOMIC DNA]</scope>
    <source>
        <strain evidence="6 7">JCM 15530</strain>
    </source>
</reference>
<feature type="binding site" evidence="4">
    <location>
        <position position="151"/>
    </location>
    <ligand>
        <name>Zn(2+)</name>
        <dbReference type="ChEBI" id="CHEBI:29105"/>
    </ligand>
</feature>
<feature type="domain" description="Deacetylase sirtuin-type" evidence="5">
    <location>
        <begin position="1"/>
        <end position="250"/>
    </location>
</feature>
<feature type="binding site" evidence="4">
    <location>
        <position position="130"/>
    </location>
    <ligand>
        <name>Zn(2+)</name>
        <dbReference type="ChEBI" id="CHEBI:29105"/>
    </ligand>
</feature>
<dbReference type="InterPro" id="IPR050134">
    <property type="entry name" value="NAD-dep_sirtuin_deacylases"/>
</dbReference>
<proteinExistence type="predicted"/>